<feature type="transmembrane region" description="Helical" evidence="2">
    <location>
        <begin position="30"/>
        <end position="52"/>
    </location>
</feature>
<accession>A0A814SGW8</accession>
<evidence type="ECO:0000313" key="7">
    <source>
        <dbReference type="Proteomes" id="UP000663829"/>
    </source>
</evidence>
<dbReference type="EMBL" id="CAJNOK010006644">
    <property type="protein sequence ID" value="CAF1010128.1"/>
    <property type="molecule type" value="Genomic_DNA"/>
</dbReference>
<protein>
    <submittedName>
        <fullName evidence="4">Uncharacterized protein</fullName>
    </submittedName>
</protein>
<evidence type="ECO:0000256" key="2">
    <source>
        <dbReference type="SAM" id="Phobius"/>
    </source>
</evidence>
<feature type="region of interest" description="Disordered" evidence="1">
    <location>
        <begin position="69"/>
        <end position="116"/>
    </location>
</feature>
<evidence type="ECO:0000313" key="6">
    <source>
        <dbReference type="EMBL" id="CAF3910899.1"/>
    </source>
</evidence>
<feature type="compositionally biased region" description="Basic and acidic residues" evidence="1">
    <location>
        <begin position="69"/>
        <end position="78"/>
    </location>
</feature>
<dbReference type="Proteomes" id="UP000677228">
    <property type="component" value="Unassembled WGS sequence"/>
</dbReference>
<dbReference type="Proteomes" id="UP000682733">
    <property type="component" value="Unassembled WGS sequence"/>
</dbReference>
<gene>
    <name evidence="4" type="ORF">GPM918_LOCUS20997</name>
    <name evidence="3" type="ORF">OVA965_LOCUS14998</name>
    <name evidence="6" type="ORF">SRO942_LOCUS20995</name>
    <name evidence="5" type="ORF">TMI583_LOCUS15002</name>
</gene>
<dbReference type="EMBL" id="CAJOBA010006652">
    <property type="protein sequence ID" value="CAF3778916.1"/>
    <property type="molecule type" value="Genomic_DNA"/>
</dbReference>
<dbReference type="EMBL" id="CAJOBC010006782">
    <property type="protein sequence ID" value="CAF3910899.1"/>
    <property type="molecule type" value="Genomic_DNA"/>
</dbReference>
<evidence type="ECO:0000313" key="3">
    <source>
        <dbReference type="EMBL" id="CAF1010128.1"/>
    </source>
</evidence>
<dbReference type="Proteomes" id="UP000681722">
    <property type="component" value="Unassembled WGS sequence"/>
</dbReference>
<dbReference type="Proteomes" id="UP000663829">
    <property type="component" value="Unassembled WGS sequence"/>
</dbReference>
<keyword evidence="2" id="KW-0472">Membrane</keyword>
<keyword evidence="2" id="KW-1133">Transmembrane helix</keyword>
<comment type="caution">
    <text evidence="4">The sequence shown here is derived from an EMBL/GenBank/DDBJ whole genome shotgun (WGS) entry which is preliminary data.</text>
</comment>
<reference evidence="4" key="1">
    <citation type="submission" date="2021-02" db="EMBL/GenBank/DDBJ databases">
        <authorList>
            <person name="Nowell W R."/>
        </authorList>
    </citation>
    <scope>NUCLEOTIDE SEQUENCE</scope>
</reference>
<evidence type="ECO:0000313" key="5">
    <source>
        <dbReference type="EMBL" id="CAF3778916.1"/>
    </source>
</evidence>
<keyword evidence="7" id="KW-1185">Reference proteome</keyword>
<evidence type="ECO:0000256" key="1">
    <source>
        <dbReference type="SAM" id="MobiDB-lite"/>
    </source>
</evidence>
<feature type="compositionally biased region" description="Low complexity" evidence="1">
    <location>
        <begin position="80"/>
        <end position="95"/>
    </location>
</feature>
<evidence type="ECO:0000313" key="4">
    <source>
        <dbReference type="EMBL" id="CAF1147276.1"/>
    </source>
</evidence>
<organism evidence="4 7">
    <name type="scientific">Didymodactylos carnosus</name>
    <dbReference type="NCBI Taxonomy" id="1234261"/>
    <lineage>
        <taxon>Eukaryota</taxon>
        <taxon>Metazoa</taxon>
        <taxon>Spiralia</taxon>
        <taxon>Gnathifera</taxon>
        <taxon>Rotifera</taxon>
        <taxon>Eurotatoria</taxon>
        <taxon>Bdelloidea</taxon>
        <taxon>Philodinida</taxon>
        <taxon>Philodinidae</taxon>
        <taxon>Didymodactylos</taxon>
    </lineage>
</organism>
<proteinExistence type="predicted"/>
<dbReference type="EMBL" id="CAJNOQ010006781">
    <property type="protein sequence ID" value="CAF1147276.1"/>
    <property type="molecule type" value="Genomic_DNA"/>
</dbReference>
<sequence>MSGAAILGGKIVAGTGLAAAAAAAPEIVTVVVVAGVAYVGVRAAVGLAVGLAKLAGKGIDWLVDKISQDDRSRGRDRNANSGTGQSTTNSSQSQPPNQPPNRPPRERSTSNANRLTKVKVKKQISSGICQVEIARRQSIEVTAAFMAIPDQLQPQMTQMVTADAHRSMAVFNDENRGLLHIATNHGPEFQSLGLRLDGSNTTGEVIPVDAGGQRQFGWQIRDVNGNDQILMIVFSDRIAYEFDGRGPFSGTFREIITAFLIVDPGKYEFQK</sequence>
<dbReference type="AlphaFoldDB" id="A0A814SGW8"/>
<keyword evidence="2" id="KW-0812">Transmembrane</keyword>
<name>A0A814SGW8_9BILA</name>